<protein>
    <submittedName>
        <fullName evidence="1">Uncharacterized protein</fullName>
    </submittedName>
</protein>
<accession>A0A6A6RGH2</accession>
<evidence type="ECO:0000313" key="1">
    <source>
        <dbReference type="EMBL" id="KAF2502547.1"/>
    </source>
</evidence>
<dbReference type="Proteomes" id="UP000799750">
    <property type="component" value="Unassembled WGS sequence"/>
</dbReference>
<sequence>MLSELRCRVDLDEASWDSTSSSRSDSFSHGHSITVGGVEIGTELFIDAAESQHESASDPFQGRQGGMRAITRELELGGSASVRDEEEALIGGVMVNSEEHTTPVSKAHGGVAVVLSPNVTIERGKGRRWRRGEGSRMAEAVRAFTARRATTAV</sequence>
<gene>
    <name evidence="1" type="ORF">BU16DRAFT_12280</name>
</gene>
<keyword evidence="2" id="KW-1185">Reference proteome</keyword>
<proteinExistence type="predicted"/>
<organism evidence="1 2">
    <name type="scientific">Lophium mytilinum</name>
    <dbReference type="NCBI Taxonomy" id="390894"/>
    <lineage>
        <taxon>Eukaryota</taxon>
        <taxon>Fungi</taxon>
        <taxon>Dikarya</taxon>
        <taxon>Ascomycota</taxon>
        <taxon>Pezizomycotina</taxon>
        <taxon>Dothideomycetes</taxon>
        <taxon>Pleosporomycetidae</taxon>
        <taxon>Mytilinidiales</taxon>
        <taxon>Mytilinidiaceae</taxon>
        <taxon>Lophium</taxon>
    </lineage>
</organism>
<dbReference type="AlphaFoldDB" id="A0A6A6RGH2"/>
<name>A0A6A6RGH2_9PEZI</name>
<reference evidence="1" key="1">
    <citation type="journal article" date="2020" name="Stud. Mycol.">
        <title>101 Dothideomycetes genomes: a test case for predicting lifestyles and emergence of pathogens.</title>
        <authorList>
            <person name="Haridas S."/>
            <person name="Albert R."/>
            <person name="Binder M."/>
            <person name="Bloem J."/>
            <person name="Labutti K."/>
            <person name="Salamov A."/>
            <person name="Andreopoulos B."/>
            <person name="Baker S."/>
            <person name="Barry K."/>
            <person name="Bills G."/>
            <person name="Bluhm B."/>
            <person name="Cannon C."/>
            <person name="Castanera R."/>
            <person name="Culley D."/>
            <person name="Daum C."/>
            <person name="Ezra D."/>
            <person name="Gonzalez J."/>
            <person name="Henrissat B."/>
            <person name="Kuo A."/>
            <person name="Liang C."/>
            <person name="Lipzen A."/>
            <person name="Lutzoni F."/>
            <person name="Magnuson J."/>
            <person name="Mondo S."/>
            <person name="Nolan M."/>
            <person name="Ohm R."/>
            <person name="Pangilinan J."/>
            <person name="Park H.-J."/>
            <person name="Ramirez L."/>
            <person name="Alfaro M."/>
            <person name="Sun H."/>
            <person name="Tritt A."/>
            <person name="Yoshinaga Y."/>
            <person name="Zwiers L.-H."/>
            <person name="Turgeon B."/>
            <person name="Goodwin S."/>
            <person name="Spatafora J."/>
            <person name="Crous P."/>
            <person name="Grigoriev I."/>
        </authorList>
    </citation>
    <scope>NUCLEOTIDE SEQUENCE</scope>
    <source>
        <strain evidence="1">CBS 269.34</strain>
    </source>
</reference>
<evidence type="ECO:0000313" key="2">
    <source>
        <dbReference type="Proteomes" id="UP000799750"/>
    </source>
</evidence>
<dbReference type="EMBL" id="MU004181">
    <property type="protein sequence ID" value="KAF2502547.1"/>
    <property type="molecule type" value="Genomic_DNA"/>
</dbReference>